<evidence type="ECO:0000313" key="2">
    <source>
        <dbReference type="EMBL" id="GBR76187.1"/>
    </source>
</evidence>
<gene>
    <name evidence="2" type="ORF">NO2_0781</name>
</gene>
<evidence type="ECO:0000313" key="3">
    <source>
        <dbReference type="Proteomes" id="UP000275925"/>
    </source>
</evidence>
<name>A0A388THK5_9BACT</name>
<dbReference type="EMBL" id="BGZO01000018">
    <property type="protein sequence ID" value="GBR76187.1"/>
    <property type="molecule type" value="Genomic_DNA"/>
</dbReference>
<keyword evidence="1" id="KW-0812">Transmembrane</keyword>
<feature type="transmembrane region" description="Helical" evidence="1">
    <location>
        <begin position="59"/>
        <end position="83"/>
    </location>
</feature>
<keyword evidence="3" id="KW-1185">Reference proteome</keyword>
<proteinExistence type="predicted"/>
<accession>A0A388THK5</accession>
<dbReference type="AlphaFoldDB" id="A0A388THK5"/>
<keyword evidence="1" id="KW-1133">Transmembrane helix</keyword>
<protein>
    <submittedName>
        <fullName evidence="2">Uncharacterized protein</fullName>
    </submittedName>
</protein>
<sequence length="110" mass="12314">MSEINLTGSVPPDRDELRKSILDAVSGKENVISSFHGTKKVGRLAVDKSLEQQHYGLAYLWWNFLGGLFFGLGLLIMAMATVWSLSNFETIRAITGTFSKFVWFLQSLGR</sequence>
<comment type="caution">
    <text evidence="2">The sequence shown here is derived from an EMBL/GenBank/DDBJ whole genome shotgun (WGS) entry which is preliminary data.</text>
</comment>
<reference evidence="2 3" key="1">
    <citation type="journal article" date="2019" name="ISME J.">
        <title>Genome analyses of uncultured TG2/ZB3 bacteria in 'Margulisbacteria' specifically attached to ectosymbiotic spirochetes of protists in the termite gut.</title>
        <authorList>
            <person name="Utami Y.D."/>
            <person name="Kuwahara H."/>
            <person name="Igai K."/>
            <person name="Murakami T."/>
            <person name="Sugaya K."/>
            <person name="Morikawa T."/>
            <person name="Nagura Y."/>
            <person name="Yuki M."/>
            <person name="Deevong P."/>
            <person name="Inoue T."/>
            <person name="Kihara K."/>
            <person name="Lo N."/>
            <person name="Yamada A."/>
            <person name="Ohkuma M."/>
            <person name="Hongoh Y."/>
        </authorList>
    </citation>
    <scope>NUCLEOTIDE SEQUENCE [LARGE SCALE GENOMIC DNA]</scope>
    <source>
        <strain evidence="2">NkOx7-02</strain>
    </source>
</reference>
<evidence type="ECO:0000256" key="1">
    <source>
        <dbReference type="SAM" id="Phobius"/>
    </source>
</evidence>
<dbReference type="Proteomes" id="UP000275925">
    <property type="component" value="Unassembled WGS sequence"/>
</dbReference>
<organism evidence="2 3">
    <name type="scientific">Candidatus Termititenax persephonae</name>
    <dbReference type="NCBI Taxonomy" id="2218525"/>
    <lineage>
        <taxon>Bacteria</taxon>
        <taxon>Bacillati</taxon>
        <taxon>Candidatus Margulisiibacteriota</taxon>
        <taxon>Candidatus Termititenacia</taxon>
        <taxon>Candidatus Termititenacales</taxon>
        <taxon>Candidatus Termititenacaceae</taxon>
        <taxon>Candidatus Termititenax</taxon>
    </lineage>
</organism>
<keyword evidence="1" id="KW-0472">Membrane</keyword>